<name>A0A7D5K3N5_9EURY</name>
<protein>
    <submittedName>
        <fullName evidence="1">Uncharacterized protein</fullName>
    </submittedName>
</protein>
<keyword evidence="1" id="KW-0614">Plasmid</keyword>
<sequence length="91" mass="9656">MAEFDAESSERCERVDDEATAITGVVISVVGVAPGLDGAVDADRMRNPLVFASGEGFAMLQPGKRIAERTSRKGLLHYDVSSLASRPAVHP</sequence>
<proteinExistence type="predicted"/>
<dbReference type="OrthoDB" id="382221at2157"/>
<evidence type="ECO:0000313" key="2">
    <source>
        <dbReference type="Proteomes" id="UP000509750"/>
    </source>
</evidence>
<evidence type="ECO:0000313" key="1">
    <source>
        <dbReference type="EMBL" id="QLG29821.1"/>
    </source>
</evidence>
<gene>
    <name evidence="1" type="ORF">HUG10_19610</name>
</gene>
<dbReference type="Proteomes" id="UP000509750">
    <property type="component" value="Plasmid unnamed2"/>
</dbReference>
<dbReference type="EMBL" id="CP058531">
    <property type="protein sequence ID" value="QLG29821.1"/>
    <property type="molecule type" value="Genomic_DNA"/>
</dbReference>
<keyword evidence="2" id="KW-1185">Reference proteome</keyword>
<organism evidence="1 2">
    <name type="scientific">Halorarum halophilum</name>
    <dbReference type="NCBI Taxonomy" id="2743090"/>
    <lineage>
        <taxon>Archaea</taxon>
        <taxon>Methanobacteriati</taxon>
        <taxon>Methanobacteriota</taxon>
        <taxon>Stenosarchaea group</taxon>
        <taxon>Halobacteria</taxon>
        <taxon>Halobacteriales</taxon>
        <taxon>Haloferacaceae</taxon>
        <taxon>Halorarum</taxon>
    </lineage>
</organism>
<accession>A0A7D5K3N5</accession>
<dbReference type="AlphaFoldDB" id="A0A7D5K3N5"/>
<dbReference type="KEGG" id="halg:HUG10_19610"/>
<geneLocation type="plasmid" evidence="1 2">
    <name>unnamed2</name>
</geneLocation>
<reference evidence="1 2" key="1">
    <citation type="submission" date="2020-07" db="EMBL/GenBank/DDBJ databases">
        <title>Gai3-2, isolated from salt lake.</title>
        <authorList>
            <person name="Cui H."/>
            <person name="Shi X."/>
        </authorList>
    </citation>
    <scope>NUCLEOTIDE SEQUENCE [LARGE SCALE GENOMIC DNA]</scope>
    <source>
        <strain evidence="1 2">Gai3-2</strain>
        <plasmid evidence="1 2">unnamed2</plasmid>
    </source>
</reference>